<organism evidence="2">
    <name type="scientific">Arion vulgaris</name>
    <dbReference type="NCBI Taxonomy" id="1028688"/>
    <lineage>
        <taxon>Eukaryota</taxon>
        <taxon>Metazoa</taxon>
        <taxon>Spiralia</taxon>
        <taxon>Lophotrochozoa</taxon>
        <taxon>Mollusca</taxon>
        <taxon>Gastropoda</taxon>
        <taxon>Heterobranchia</taxon>
        <taxon>Euthyneura</taxon>
        <taxon>Panpulmonata</taxon>
        <taxon>Eupulmonata</taxon>
        <taxon>Stylommatophora</taxon>
        <taxon>Helicina</taxon>
        <taxon>Arionoidea</taxon>
        <taxon>Arionidae</taxon>
        <taxon>Arion</taxon>
    </lineage>
</organism>
<feature type="transmembrane region" description="Helical" evidence="1">
    <location>
        <begin position="12"/>
        <end position="36"/>
    </location>
</feature>
<proteinExistence type="predicted"/>
<name>A0A0B7BBP1_9EUPU</name>
<dbReference type="PANTHER" id="PTHR23072">
    <property type="entry name" value="PHOSPHATIDYLINOSITOL GLYCAN-RELATED"/>
    <property type="match status" value="1"/>
</dbReference>
<reference evidence="2" key="1">
    <citation type="submission" date="2014-12" db="EMBL/GenBank/DDBJ databases">
        <title>Insight into the proteome of Arion vulgaris.</title>
        <authorList>
            <person name="Aradska J."/>
            <person name="Bulat T."/>
            <person name="Smidak R."/>
            <person name="Sarate P."/>
            <person name="Gangsoo J."/>
            <person name="Sialana F."/>
            <person name="Bilban M."/>
            <person name="Lubec G."/>
        </authorList>
    </citation>
    <scope>NUCLEOTIDE SEQUENCE</scope>
    <source>
        <tissue evidence="2">Skin</tissue>
    </source>
</reference>
<dbReference type="EMBL" id="HACG01042625">
    <property type="protein sequence ID" value="CEK89490.1"/>
    <property type="molecule type" value="Transcribed_RNA"/>
</dbReference>
<sequence>LTKQYQVWRAQTNFVEIFLLIGTLVHTFTLLSTSFVEEEHQIFYFLTTSVHLLLLVQTIVQLLKSHRDKCPMNAITNTDNNCSRKKLGAVNSCEKTSPSSFGGDDICQKTVEADKCSYLQEMCQSGDCSCSDTVKMKPSRLNTAVSIATLKKSSLKEKCRSLIEFLHVAASIVSVLILLRVLRRWNQTGNKWLDIQDFGDWLILPENKMYLSLVVVFSMMVIG</sequence>
<evidence type="ECO:0000313" key="2">
    <source>
        <dbReference type="EMBL" id="CEK89490.1"/>
    </source>
</evidence>
<dbReference type="PANTHER" id="PTHR23072:SF0">
    <property type="entry name" value="GPI ETHANOLAMINE PHOSPHATE TRANSFERASE 2"/>
    <property type="match status" value="1"/>
</dbReference>
<gene>
    <name evidence="2" type="primary">ORF171264</name>
</gene>
<keyword evidence="1" id="KW-1133">Transmembrane helix</keyword>
<evidence type="ECO:0000256" key="1">
    <source>
        <dbReference type="SAM" id="Phobius"/>
    </source>
</evidence>
<dbReference type="GO" id="GO:0006506">
    <property type="term" value="P:GPI anchor biosynthetic process"/>
    <property type="evidence" value="ECO:0007669"/>
    <property type="project" value="InterPro"/>
</dbReference>
<dbReference type="GO" id="GO:0005789">
    <property type="term" value="C:endoplasmic reticulum membrane"/>
    <property type="evidence" value="ECO:0007669"/>
    <property type="project" value="TreeGrafter"/>
</dbReference>
<feature type="non-terminal residue" evidence="2">
    <location>
        <position position="1"/>
    </location>
</feature>
<dbReference type="InterPro" id="IPR039527">
    <property type="entry name" value="PIGG/GPI7"/>
</dbReference>
<accession>A0A0B7BBP1</accession>
<keyword evidence="1" id="KW-0472">Membrane</keyword>
<dbReference type="GO" id="GO:0051267">
    <property type="term" value="F:CP2 mannose-ethanolamine phosphotransferase activity"/>
    <property type="evidence" value="ECO:0007669"/>
    <property type="project" value="TreeGrafter"/>
</dbReference>
<feature type="non-terminal residue" evidence="2">
    <location>
        <position position="223"/>
    </location>
</feature>
<feature type="transmembrane region" description="Helical" evidence="1">
    <location>
        <begin position="162"/>
        <end position="182"/>
    </location>
</feature>
<keyword evidence="1" id="KW-0812">Transmembrane</keyword>
<feature type="transmembrane region" description="Helical" evidence="1">
    <location>
        <begin position="42"/>
        <end position="63"/>
    </location>
</feature>
<protein>
    <submittedName>
        <fullName evidence="2">Uncharacterized protein</fullName>
    </submittedName>
</protein>
<dbReference type="AlphaFoldDB" id="A0A0B7BBP1"/>